<feature type="binding site" evidence="14">
    <location>
        <position position="137"/>
    </location>
    <ligand>
        <name>NAD(+)</name>
        <dbReference type="ChEBI" id="CHEBI:57540"/>
    </ligand>
</feature>
<dbReference type="Proteomes" id="UP000230564">
    <property type="component" value="Unassembled WGS sequence"/>
</dbReference>
<dbReference type="GO" id="GO:0003911">
    <property type="term" value="F:DNA ligase (NAD+) activity"/>
    <property type="evidence" value="ECO:0007669"/>
    <property type="project" value="UniProtKB-UniRule"/>
</dbReference>
<dbReference type="SUPFAM" id="SSF50249">
    <property type="entry name" value="Nucleic acid-binding proteins"/>
    <property type="match status" value="1"/>
</dbReference>
<feature type="domain" description="BRCT" evidence="16">
    <location>
        <begin position="588"/>
        <end position="665"/>
    </location>
</feature>
<dbReference type="InterPro" id="IPR004149">
    <property type="entry name" value="Znf_DNAligase_C4"/>
</dbReference>
<dbReference type="FunFam" id="2.40.50.140:FF:000012">
    <property type="entry name" value="DNA ligase"/>
    <property type="match status" value="1"/>
</dbReference>
<evidence type="ECO:0000256" key="2">
    <source>
        <dbReference type="ARBA" id="ARBA00012722"/>
    </source>
</evidence>
<dbReference type="AlphaFoldDB" id="A0A2H0NDA4"/>
<comment type="catalytic activity">
    <reaction evidence="12 14">
        <text>NAD(+) + (deoxyribonucleotide)n-3'-hydroxyl + 5'-phospho-(deoxyribonucleotide)m = (deoxyribonucleotide)n+m + AMP + beta-nicotinamide D-nucleotide.</text>
        <dbReference type="EC" id="6.5.1.2"/>
    </reaction>
</comment>
<dbReference type="Gene3D" id="1.10.150.20">
    <property type="entry name" value="5' to 3' exonuclease, C-terminal subdomain"/>
    <property type="match status" value="2"/>
</dbReference>
<dbReference type="InterPro" id="IPR001357">
    <property type="entry name" value="BRCT_dom"/>
</dbReference>
<feature type="binding site" evidence="14">
    <location>
        <begin position="83"/>
        <end position="84"/>
    </location>
    <ligand>
        <name>NAD(+)</name>
        <dbReference type="ChEBI" id="CHEBI:57540"/>
    </ligand>
</feature>
<dbReference type="FunFam" id="1.10.150.20:FF:000006">
    <property type="entry name" value="DNA ligase"/>
    <property type="match status" value="1"/>
</dbReference>
<name>A0A2H0NDA4_9BACT</name>
<dbReference type="InterPro" id="IPR004150">
    <property type="entry name" value="NAD_DNA_ligase_OB"/>
</dbReference>
<evidence type="ECO:0000256" key="6">
    <source>
        <dbReference type="ARBA" id="ARBA00022723"/>
    </source>
</evidence>
<keyword evidence="5 14" id="KW-0235">DNA replication</keyword>
<dbReference type="SMART" id="SM00278">
    <property type="entry name" value="HhH1"/>
    <property type="match status" value="3"/>
</dbReference>
<dbReference type="SMART" id="SM00292">
    <property type="entry name" value="BRCT"/>
    <property type="match status" value="1"/>
</dbReference>
<comment type="similarity">
    <text evidence="13 14">Belongs to the NAD-dependent DNA ligase family. LigA subfamily.</text>
</comment>
<comment type="caution">
    <text evidence="14">Lacks conserved residue(s) required for the propagation of feature annotation.</text>
</comment>
<keyword evidence="8 14" id="KW-0862">Zinc</keyword>
<dbReference type="Gene3D" id="1.10.287.610">
    <property type="entry name" value="Helix hairpin bin"/>
    <property type="match status" value="1"/>
</dbReference>
<feature type="binding site" evidence="14">
    <location>
        <position position="409"/>
    </location>
    <ligand>
        <name>Zn(2+)</name>
        <dbReference type="ChEBI" id="CHEBI:29105"/>
    </ligand>
</feature>
<dbReference type="Pfam" id="PF12826">
    <property type="entry name" value="HHH_2"/>
    <property type="match status" value="1"/>
</dbReference>
<dbReference type="InterPro" id="IPR010994">
    <property type="entry name" value="RuvA_2-like"/>
</dbReference>
<protein>
    <recommendedName>
        <fullName evidence="3 14">DNA ligase</fullName>
        <ecNumber evidence="2 14">6.5.1.2</ecNumber>
    </recommendedName>
    <alternativeName>
        <fullName evidence="14">Polydeoxyribonucleotide synthase [NAD(+)]</fullName>
    </alternativeName>
</protein>
<sequence>MTKAEALKRISKLTKEINHHRYLYHVLDKQEISDGALDSLKRELANLEKNFPDLILRDSPTQRVSGRPLKKFVKVRHSQKILSLSDAFNHQDLYDWQERNEKIIKDKVKGYYAELKLDGLTVVLTYQNGLFWRGATRGDGVWGEEITNNLKTIESIPLSLRPVVNQKLPEIIEVRGEAVMNKKIFEQINKEQVKKGEPVFANPRNVAAGSIRQLDPKITASRRLDFIVFELITNLGQRTHQEAHEILAKLGFKISPYSHFFAKINQVEGYLNKWTDQRKKLPYETDGAVVVVNDIEQERRLGSVGKTERWMIAYKFPAEQVTTKLLDIEIQVGRTGALTPVAILQPVAVAGSTVSRATLHNQDEIQRLDVRIGDTVIIQKAGDIIPDIVSVLKKLRDGQEKKFHFPRRCPACHSPVSRQAGEVAYYCTNKKCYAKNIESIIHFVSKKGFDIEGLGDRIVAQLVDQGLVFTPVDIFRLKFGDLKTLEGFADKKINNLFKSIDQAKTVELSKFIYALGIRHVGEETAVVLADYFGSFEKLGKSEQSDLEKLSDIGPEVAKSITSWFTNKANYKFLEDLFSLGVHVKKSAKVSHKLAGKSFLFTGSLSLARDEAQELARRAGGKIVSAVSPHLDYLVVGEKPGSKMEKARSLGTVKILSEADFKKLIK</sequence>
<comment type="function">
    <text evidence="1 14">DNA ligase that catalyzes the formation of phosphodiester linkages between 5'-phosphoryl and 3'-hydroxyl groups in double-stranded DNA using NAD as a coenzyme and as the energy source for the reaction. It is essential for DNA replication and repair of damaged DNA.</text>
</comment>
<dbReference type="Gene3D" id="6.20.10.30">
    <property type="match status" value="1"/>
</dbReference>
<feature type="binding site" evidence="14">
    <location>
        <position position="177"/>
    </location>
    <ligand>
        <name>NAD(+)</name>
        <dbReference type="ChEBI" id="CHEBI:57540"/>
    </ligand>
</feature>
<evidence type="ECO:0000256" key="15">
    <source>
        <dbReference type="SAM" id="Coils"/>
    </source>
</evidence>
<dbReference type="GO" id="GO:0003677">
    <property type="term" value="F:DNA binding"/>
    <property type="evidence" value="ECO:0007669"/>
    <property type="project" value="InterPro"/>
</dbReference>
<dbReference type="InterPro" id="IPR013840">
    <property type="entry name" value="DNAligase_N"/>
</dbReference>
<evidence type="ECO:0000256" key="11">
    <source>
        <dbReference type="ARBA" id="ARBA00023204"/>
    </source>
</evidence>
<dbReference type="InterPro" id="IPR041663">
    <property type="entry name" value="DisA/LigA_HHH"/>
</dbReference>
<keyword evidence="7 14" id="KW-0227">DNA damage</keyword>
<evidence type="ECO:0000256" key="9">
    <source>
        <dbReference type="ARBA" id="ARBA00022842"/>
    </source>
</evidence>
<keyword evidence="10 14" id="KW-0520">NAD</keyword>
<dbReference type="InterPro" id="IPR033136">
    <property type="entry name" value="DNA_ligase_CS"/>
</dbReference>
<feature type="binding site" evidence="14">
    <location>
        <position position="427"/>
    </location>
    <ligand>
        <name>Zn(2+)</name>
        <dbReference type="ChEBI" id="CHEBI:29105"/>
    </ligand>
</feature>
<keyword evidence="14" id="KW-0464">Manganese</keyword>
<dbReference type="Pfam" id="PF00533">
    <property type="entry name" value="BRCT"/>
    <property type="match status" value="1"/>
</dbReference>
<dbReference type="InterPro" id="IPR013839">
    <property type="entry name" value="DNAligase_adenylation"/>
</dbReference>
<dbReference type="PANTHER" id="PTHR23389:SF9">
    <property type="entry name" value="DNA LIGASE"/>
    <property type="match status" value="1"/>
</dbReference>
<dbReference type="Gene3D" id="3.30.470.30">
    <property type="entry name" value="DNA ligase/mRNA capping enzyme"/>
    <property type="match status" value="1"/>
</dbReference>
<comment type="caution">
    <text evidence="17">The sequence shown here is derived from an EMBL/GenBank/DDBJ whole genome shotgun (WGS) entry which is preliminary data.</text>
</comment>
<keyword evidence="4 14" id="KW-0436">Ligase</keyword>
<dbReference type="Gene3D" id="2.40.50.140">
    <property type="entry name" value="Nucleic acid-binding proteins"/>
    <property type="match status" value="1"/>
</dbReference>
<dbReference type="GO" id="GO:0046872">
    <property type="term" value="F:metal ion binding"/>
    <property type="evidence" value="ECO:0007669"/>
    <property type="project" value="UniProtKB-KW"/>
</dbReference>
<dbReference type="GO" id="GO:0006260">
    <property type="term" value="P:DNA replication"/>
    <property type="evidence" value="ECO:0007669"/>
    <property type="project" value="UniProtKB-KW"/>
</dbReference>
<feature type="binding site" evidence="14">
    <location>
        <position position="412"/>
    </location>
    <ligand>
        <name>Zn(2+)</name>
        <dbReference type="ChEBI" id="CHEBI:29105"/>
    </ligand>
</feature>
<reference evidence="17 18" key="1">
    <citation type="submission" date="2017-09" db="EMBL/GenBank/DDBJ databases">
        <title>Depth-based differentiation of microbial function through sediment-hosted aquifers and enrichment of novel symbionts in the deep terrestrial subsurface.</title>
        <authorList>
            <person name="Probst A.J."/>
            <person name="Ladd B."/>
            <person name="Jarett J.K."/>
            <person name="Geller-Mcgrath D.E."/>
            <person name="Sieber C.M."/>
            <person name="Emerson J.B."/>
            <person name="Anantharaman K."/>
            <person name="Thomas B.C."/>
            <person name="Malmstrom R."/>
            <person name="Stieglmeier M."/>
            <person name="Klingl A."/>
            <person name="Woyke T."/>
            <person name="Ryan C.M."/>
            <person name="Banfield J.F."/>
        </authorList>
    </citation>
    <scope>NUCLEOTIDE SEQUENCE [LARGE SCALE GENOMIC DNA]</scope>
    <source>
        <strain evidence="17">CG11_big_fil_rev_8_21_14_0_20_36_20</strain>
    </source>
</reference>
<accession>A0A2H0NDA4</accession>
<dbReference type="InterPro" id="IPR003583">
    <property type="entry name" value="Hlx-hairpin-Hlx_DNA-bd_motif"/>
</dbReference>
<keyword evidence="9 14" id="KW-0460">Magnesium</keyword>
<evidence type="ECO:0000256" key="12">
    <source>
        <dbReference type="ARBA" id="ARBA00034005"/>
    </source>
</evidence>
<dbReference type="EC" id="6.5.1.2" evidence="2 14"/>
<dbReference type="PIRSF" id="PIRSF001604">
    <property type="entry name" value="LigA"/>
    <property type="match status" value="1"/>
</dbReference>
<keyword evidence="6 14" id="KW-0479">Metal-binding</keyword>
<dbReference type="PROSITE" id="PS50172">
    <property type="entry name" value="BRCT"/>
    <property type="match status" value="1"/>
</dbReference>
<evidence type="ECO:0000256" key="7">
    <source>
        <dbReference type="ARBA" id="ARBA00022763"/>
    </source>
</evidence>
<evidence type="ECO:0000256" key="4">
    <source>
        <dbReference type="ARBA" id="ARBA00022598"/>
    </source>
</evidence>
<keyword evidence="15" id="KW-0175">Coiled coil</keyword>
<dbReference type="InterPro" id="IPR001679">
    <property type="entry name" value="DNA_ligase"/>
</dbReference>
<evidence type="ECO:0000256" key="13">
    <source>
        <dbReference type="ARBA" id="ARBA00060881"/>
    </source>
</evidence>
<evidence type="ECO:0000313" key="18">
    <source>
        <dbReference type="Proteomes" id="UP000230564"/>
    </source>
</evidence>
<evidence type="ECO:0000256" key="8">
    <source>
        <dbReference type="ARBA" id="ARBA00022833"/>
    </source>
</evidence>
<dbReference type="Pfam" id="PF03120">
    <property type="entry name" value="OB_DNA_ligase"/>
    <property type="match status" value="1"/>
</dbReference>
<dbReference type="GO" id="GO:0006281">
    <property type="term" value="P:DNA repair"/>
    <property type="evidence" value="ECO:0007669"/>
    <property type="project" value="UniProtKB-KW"/>
</dbReference>
<dbReference type="SMART" id="SM00532">
    <property type="entry name" value="LIGANc"/>
    <property type="match status" value="1"/>
</dbReference>
<dbReference type="InterPro" id="IPR036420">
    <property type="entry name" value="BRCT_dom_sf"/>
</dbReference>
<evidence type="ECO:0000256" key="1">
    <source>
        <dbReference type="ARBA" id="ARBA00004067"/>
    </source>
</evidence>
<dbReference type="PROSITE" id="PS01056">
    <property type="entry name" value="DNA_LIGASE_N2"/>
    <property type="match status" value="1"/>
</dbReference>
<comment type="cofactor">
    <cofactor evidence="14">
        <name>Mg(2+)</name>
        <dbReference type="ChEBI" id="CHEBI:18420"/>
    </cofactor>
    <cofactor evidence="14">
        <name>Mn(2+)</name>
        <dbReference type="ChEBI" id="CHEBI:29035"/>
    </cofactor>
</comment>
<dbReference type="EMBL" id="PCWQ01000008">
    <property type="protein sequence ID" value="PIR06867.1"/>
    <property type="molecule type" value="Genomic_DNA"/>
</dbReference>
<evidence type="ECO:0000256" key="5">
    <source>
        <dbReference type="ARBA" id="ARBA00022705"/>
    </source>
</evidence>
<feature type="active site" description="N6-AMP-lysine intermediate" evidence="14">
    <location>
        <position position="116"/>
    </location>
</feature>
<evidence type="ECO:0000256" key="10">
    <source>
        <dbReference type="ARBA" id="ARBA00023027"/>
    </source>
</evidence>
<feature type="binding site" evidence="14">
    <location>
        <position position="432"/>
    </location>
    <ligand>
        <name>Zn(2+)</name>
        <dbReference type="ChEBI" id="CHEBI:29105"/>
    </ligand>
</feature>
<dbReference type="Gene3D" id="3.40.50.10190">
    <property type="entry name" value="BRCT domain"/>
    <property type="match status" value="1"/>
</dbReference>
<evidence type="ECO:0000256" key="14">
    <source>
        <dbReference type="HAMAP-Rule" id="MF_01588"/>
    </source>
</evidence>
<dbReference type="PANTHER" id="PTHR23389">
    <property type="entry name" value="CHROMOSOME TRANSMISSION FIDELITY FACTOR 18"/>
    <property type="match status" value="1"/>
</dbReference>
<proteinExistence type="inferred from homology"/>
<evidence type="ECO:0000256" key="3">
    <source>
        <dbReference type="ARBA" id="ARBA00013308"/>
    </source>
</evidence>
<dbReference type="Pfam" id="PF01653">
    <property type="entry name" value="DNA_ligase_aden"/>
    <property type="match status" value="1"/>
</dbReference>
<dbReference type="HAMAP" id="MF_01588">
    <property type="entry name" value="DNA_ligase_A"/>
    <property type="match status" value="1"/>
</dbReference>
<dbReference type="NCBIfam" id="TIGR00575">
    <property type="entry name" value="dnlj"/>
    <property type="match status" value="1"/>
</dbReference>
<dbReference type="SUPFAM" id="SSF52113">
    <property type="entry name" value="BRCT domain"/>
    <property type="match status" value="1"/>
</dbReference>
<feature type="coiled-coil region" evidence="15">
    <location>
        <begin position="30"/>
        <end position="57"/>
    </location>
</feature>
<dbReference type="CDD" id="cd17748">
    <property type="entry name" value="BRCT_DNA_ligase_like"/>
    <property type="match status" value="1"/>
</dbReference>
<evidence type="ECO:0000313" key="17">
    <source>
        <dbReference type="EMBL" id="PIR06867.1"/>
    </source>
</evidence>
<evidence type="ECO:0000259" key="16">
    <source>
        <dbReference type="PROSITE" id="PS50172"/>
    </source>
</evidence>
<gene>
    <name evidence="14" type="primary">ligA</name>
    <name evidence="17" type="ORF">COV55_02055</name>
</gene>
<dbReference type="InterPro" id="IPR012340">
    <property type="entry name" value="NA-bd_OB-fold"/>
</dbReference>
<dbReference type="CDD" id="cd00114">
    <property type="entry name" value="LIGANc"/>
    <property type="match status" value="1"/>
</dbReference>
<dbReference type="NCBIfam" id="NF005932">
    <property type="entry name" value="PRK07956.1"/>
    <property type="match status" value="1"/>
</dbReference>
<keyword evidence="11 14" id="KW-0234">DNA repair</keyword>
<dbReference type="SUPFAM" id="SSF56091">
    <property type="entry name" value="DNA ligase/mRNA capping enzyme, catalytic domain"/>
    <property type="match status" value="1"/>
</dbReference>
<dbReference type="FunFam" id="1.10.150.20:FF:000007">
    <property type="entry name" value="DNA ligase"/>
    <property type="match status" value="1"/>
</dbReference>
<organism evidence="17 18">
    <name type="scientific">Candidatus Komeilibacteria bacterium CG11_big_fil_rev_8_21_14_0_20_36_20</name>
    <dbReference type="NCBI Taxonomy" id="1974477"/>
    <lineage>
        <taxon>Bacteria</taxon>
        <taxon>Candidatus Komeiliibacteriota</taxon>
    </lineage>
</organism>
<dbReference type="Pfam" id="PF03119">
    <property type="entry name" value="DNA_ligase_ZBD"/>
    <property type="match status" value="1"/>
</dbReference>
<feature type="binding site" evidence="14">
    <location>
        <position position="114"/>
    </location>
    <ligand>
        <name>NAD(+)</name>
        <dbReference type="ChEBI" id="CHEBI:57540"/>
    </ligand>
</feature>
<feature type="binding site" evidence="14">
    <location>
        <position position="315"/>
    </location>
    <ligand>
        <name>NAD(+)</name>
        <dbReference type="ChEBI" id="CHEBI:57540"/>
    </ligand>
</feature>
<dbReference type="SUPFAM" id="SSF47781">
    <property type="entry name" value="RuvA domain 2-like"/>
    <property type="match status" value="1"/>
</dbReference>